<dbReference type="PROSITE" id="PS50893">
    <property type="entry name" value="ABC_TRANSPORTER_2"/>
    <property type="match status" value="1"/>
</dbReference>
<gene>
    <name evidence="12" type="ORF">HKD39_01035</name>
</gene>
<dbReference type="GO" id="GO:0005524">
    <property type="term" value="F:ATP binding"/>
    <property type="evidence" value="ECO:0007669"/>
    <property type="project" value="UniProtKB-KW"/>
</dbReference>
<feature type="compositionally biased region" description="Polar residues" evidence="10">
    <location>
        <begin position="345"/>
        <end position="358"/>
    </location>
</feature>
<dbReference type="PANTHER" id="PTHR43297:SF14">
    <property type="entry name" value="ATPASE AAA-TYPE CORE DOMAIN-CONTAINING PROTEIN"/>
    <property type="match status" value="1"/>
</dbReference>
<dbReference type="EMBL" id="JABEND010000001">
    <property type="protein sequence ID" value="NNG34327.1"/>
    <property type="molecule type" value="Genomic_DNA"/>
</dbReference>
<proteinExistence type="inferred from homology"/>
<name>A0A849A2M3_9ACTN</name>
<dbReference type="NCBIfam" id="TIGR01727">
    <property type="entry name" value="oligo_HPY"/>
    <property type="match status" value="1"/>
</dbReference>
<dbReference type="InterPro" id="IPR027417">
    <property type="entry name" value="P-loop_NTPase"/>
</dbReference>
<evidence type="ECO:0000259" key="11">
    <source>
        <dbReference type="PROSITE" id="PS50893"/>
    </source>
</evidence>
<sequence>MSTPTIDKPGTTGTGTALIDIQNLSVAFGTGAKAVTAVHDVTLAVEPGEIYALVGESGCGKSTLAYSLLDIVPPPGEIVGGDITFQGTSTTSLTKQQMNKLRGAEMTMVFQGAMNAFNPVLTIGKQVQHILQAHPEVYKDPKEGRAYFNHLLELVQLSPDRIWRAYESQLSGGMKQRVAIAVALLLKPSLVVLDEPTTALDVLNQRLVIDILKDLHQTLGVTIIFVTHDLAVVAELATRVAVMYAGRLVETGTVQEIFTAKRRHPYVEALINAIPSVLNSGLKVKPIGGSVPNLAALPPGCKFAPRCRLAEDICREVEPPLIDVNNHRVACHVVNRDVTEVSPISEASETTADATSLRKSAAPDHEPNEKEATL</sequence>
<dbReference type="InterPro" id="IPR003439">
    <property type="entry name" value="ABC_transporter-like_ATP-bd"/>
</dbReference>
<evidence type="ECO:0000256" key="1">
    <source>
        <dbReference type="ARBA" id="ARBA00004202"/>
    </source>
</evidence>
<evidence type="ECO:0000256" key="6">
    <source>
        <dbReference type="ARBA" id="ARBA00022741"/>
    </source>
</evidence>
<dbReference type="CDD" id="cd03257">
    <property type="entry name" value="ABC_NikE_OppD_transporters"/>
    <property type="match status" value="1"/>
</dbReference>
<dbReference type="InterPro" id="IPR013563">
    <property type="entry name" value="Oligopep_ABC_C"/>
</dbReference>
<dbReference type="Proteomes" id="UP000562984">
    <property type="component" value="Unassembled WGS sequence"/>
</dbReference>
<comment type="caution">
    <text evidence="12">The sequence shown here is derived from an EMBL/GenBank/DDBJ whole genome shotgun (WGS) entry which is preliminary data.</text>
</comment>
<dbReference type="InterPro" id="IPR050388">
    <property type="entry name" value="ABC_Ni/Peptide_Import"/>
</dbReference>
<dbReference type="InterPro" id="IPR017871">
    <property type="entry name" value="ABC_transporter-like_CS"/>
</dbReference>
<evidence type="ECO:0000256" key="8">
    <source>
        <dbReference type="ARBA" id="ARBA00022967"/>
    </source>
</evidence>
<dbReference type="InterPro" id="IPR003593">
    <property type="entry name" value="AAA+_ATPase"/>
</dbReference>
<dbReference type="Pfam" id="PF08352">
    <property type="entry name" value="oligo_HPY"/>
    <property type="match status" value="1"/>
</dbReference>
<dbReference type="PANTHER" id="PTHR43297">
    <property type="entry name" value="OLIGOPEPTIDE TRANSPORT ATP-BINDING PROTEIN APPD"/>
    <property type="match status" value="1"/>
</dbReference>
<evidence type="ECO:0000313" key="13">
    <source>
        <dbReference type="Proteomes" id="UP000562984"/>
    </source>
</evidence>
<dbReference type="Pfam" id="PF00005">
    <property type="entry name" value="ABC_tran"/>
    <property type="match status" value="1"/>
</dbReference>
<dbReference type="GO" id="GO:0015833">
    <property type="term" value="P:peptide transport"/>
    <property type="evidence" value="ECO:0007669"/>
    <property type="project" value="InterPro"/>
</dbReference>
<evidence type="ECO:0000313" key="12">
    <source>
        <dbReference type="EMBL" id="NNG34327.1"/>
    </source>
</evidence>
<comment type="subcellular location">
    <subcellularLocation>
        <location evidence="1">Cell membrane</location>
        <topology evidence="1">Peripheral membrane protein</topology>
    </subcellularLocation>
</comment>
<dbReference type="RefSeq" id="WP_171197983.1">
    <property type="nucleotide sequence ID" value="NZ_JABEND010000001.1"/>
</dbReference>
<evidence type="ECO:0000256" key="5">
    <source>
        <dbReference type="ARBA" id="ARBA00022519"/>
    </source>
</evidence>
<evidence type="ECO:0000256" key="9">
    <source>
        <dbReference type="ARBA" id="ARBA00023136"/>
    </source>
</evidence>
<keyword evidence="5" id="KW-0997">Cell inner membrane</keyword>
<keyword evidence="9" id="KW-0472">Membrane</keyword>
<dbReference type="SMART" id="SM00382">
    <property type="entry name" value="AAA"/>
    <property type="match status" value="1"/>
</dbReference>
<keyword evidence="4" id="KW-1003">Cell membrane</keyword>
<evidence type="ECO:0000256" key="4">
    <source>
        <dbReference type="ARBA" id="ARBA00022475"/>
    </source>
</evidence>
<feature type="domain" description="ABC transporter" evidence="11">
    <location>
        <begin position="19"/>
        <end position="270"/>
    </location>
</feature>
<feature type="region of interest" description="Disordered" evidence="10">
    <location>
        <begin position="344"/>
        <end position="374"/>
    </location>
</feature>
<dbReference type="AlphaFoldDB" id="A0A849A2M3"/>
<evidence type="ECO:0000256" key="7">
    <source>
        <dbReference type="ARBA" id="ARBA00022840"/>
    </source>
</evidence>
<keyword evidence="13" id="KW-1185">Reference proteome</keyword>
<protein>
    <submittedName>
        <fullName evidence="12">ABC transporter ATP-binding protein</fullName>
    </submittedName>
</protein>
<accession>A0A849A2M3</accession>
<comment type="similarity">
    <text evidence="2">Belongs to the ABC transporter superfamily.</text>
</comment>
<keyword evidence="7 12" id="KW-0067">ATP-binding</keyword>
<keyword evidence="8" id="KW-1278">Translocase</keyword>
<dbReference type="SUPFAM" id="SSF52540">
    <property type="entry name" value="P-loop containing nucleoside triphosphate hydrolases"/>
    <property type="match status" value="1"/>
</dbReference>
<reference evidence="12 13" key="1">
    <citation type="submission" date="2020-05" db="EMBL/GenBank/DDBJ databases">
        <title>Nakamurella sp. DB0629 isolated from air conditioner.</title>
        <authorList>
            <person name="Kim D.H."/>
            <person name="Kim D.-U."/>
        </authorList>
    </citation>
    <scope>NUCLEOTIDE SEQUENCE [LARGE SCALE GENOMIC DNA]</scope>
    <source>
        <strain evidence="12 13">DB0629</strain>
    </source>
</reference>
<evidence type="ECO:0000256" key="2">
    <source>
        <dbReference type="ARBA" id="ARBA00005417"/>
    </source>
</evidence>
<feature type="compositionally biased region" description="Basic and acidic residues" evidence="10">
    <location>
        <begin position="361"/>
        <end position="374"/>
    </location>
</feature>
<keyword evidence="6" id="KW-0547">Nucleotide-binding</keyword>
<dbReference type="Gene3D" id="3.40.50.300">
    <property type="entry name" value="P-loop containing nucleotide triphosphate hydrolases"/>
    <property type="match status" value="1"/>
</dbReference>
<dbReference type="GO" id="GO:0016887">
    <property type="term" value="F:ATP hydrolysis activity"/>
    <property type="evidence" value="ECO:0007669"/>
    <property type="project" value="InterPro"/>
</dbReference>
<dbReference type="FunFam" id="3.40.50.300:FF:000016">
    <property type="entry name" value="Oligopeptide ABC transporter ATP-binding component"/>
    <property type="match status" value="1"/>
</dbReference>
<dbReference type="GO" id="GO:0005886">
    <property type="term" value="C:plasma membrane"/>
    <property type="evidence" value="ECO:0007669"/>
    <property type="project" value="UniProtKB-SubCell"/>
</dbReference>
<organism evidence="12 13">
    <name type="scientific">Nakamurella aerolata</name>
    <dbReference type="NCBI Taxonomy" id="1656892"/>
    <lineage>
        <taxon>Bacteria</taxon>
        <taxon>Bacillati</taxon>
        <taxon>Actinomycetota</taxon>
        <taxon>Actinomycetes</taxon>
        <taxon>Nakamurellales</taxon>
        <taxon>Nakamurellaceae</taxon>
        <taxon>Nakamurella</taxon>
    </lineage>
</organism>
<dbReference type="PROSITE" id="PS00211">
    <property type="entry name" value="ABC_TRANSPORTER_1"/>
    <property type="match status" value="1"/>
</dbReference>
<evidence type="ECO:0000256" key="10">
    <source>
        <dbReference type="SAM" id="MobiDB-lite"/>
    </source>
</evidence>
<keyword evidence="3" id="KW-0813">Transport</keyword>
<evidence type="ECO:0000256" key="3">
    <source>
        <dbReference type="ARBA" id="ARBA00022448"/>
    </source>
</evidence>